<dbReference type="Pfam" id="PF03629">
    <property type="entry name" value="SASA"/>
    <property type="match status" value="2"/>
</dbReference>
<protein>
    <recommendedName>
        <fullName evidence="2">Sialate O-acetylesterase domain-containing protein</fullName>
    </recommendedName>
</protein>
<dbReference type="InterPro" id="IPR036514">
    <property type="entry name" value="SGNH_hydro_sf"/>
</dbReference>
<proteinExistence type="predicted"/>
<feature type="domain" description="Sialate O-acetylesterase" evidence="2">
    <location>
        <begin position="421"/>
        <end position="537"/>
    </location>
</feature>
<dbReference type="SUPFAM" id="SSF52266">
    <property type="entry name" value="SGNH hydrolase"/>
    <property type="match status" value="1"/>
</dbReference>
<feature type="domain" description="Sialate O-acetylesterase" evidence="2">
    <location>
        <begin position="103"/>
        <end position="212"/>
    </location>
</feature>
<evidence type="ECO:0000256" key="1">
    <source>
        <dbReference type="ARBA" id="ARBA00022801"/>
    </source>
</evidence>
<dbReference type="InterPro" id="IPR008979">
    <property type="entry name" value="Galactose-bd-like_sf"/>
</dbReference>
<dbReference type="InterPro" id="IPR005181">
    <property type="entry name" value="SASA"/>
</dbReference>
<evidence type="ECO:0000259" key="2">
    <source>
        <dbReference type="Pfam" id="PF03629"/>
    </source>
</evidence>
<dbReference type="GO" id="GO:0001681">
    <property type="term" value="F:sialate O-acetylesterase activity"/>
    <property type="evidence" value="ECO:0007669"/>
    <property type="project" value="InterPro"/>
</dbReference>
<sequence length="649" mass="72517">MKWILFCAFLCTEIISQAQEISISPLFGDGMVLQRDKSIPVFGKTDPNAKISITFRSQTATALADSEGKWQVNLKPEVYGGPDELIIKTESMQLVFNDVYVGEVWICSGQSNMEMPMLSNWAHVNNAEKEVAEANDSNIHLFVVERNTSFHPLQEMTSTGWKVCTSQAVADFSAVAYFFGRNLSNSLNMPIGLIQTAWGGTVAEAWTSGETLKTLADFKESAIAIEKLPTDKKELEKKYQKDLEALFIETAQLDKGIEGKDTLYSVLDLDDSDWMEMNLPGMIESTKIGSVDGAIWFRKTLEVTKENAQKINSLHIAAPDDSDETWLNGVKVGESAEWDVPRIYSLPKGLVKAGKNTIAVRLTDWRGAGGFMGEASHFALTSEDGVRIELANQWKVKVGYDMRDVKTRPVQPNEPNQPSVLYNAMINPLIPYAFKGVIWYQGESNVGRAEQYKELFPAMISDWRTQWGADEFPFLFVQLATYLKRNEQPVEDSWSELREAQRNTLQLKNTGMAVAVDIGDADNIHPGNKQDVGKRLALWARNKVYAENIPYCGPSYKSMQLKESSLVVEFDHCYQGLKTSDQREVTGFAIAGKDGVYHWAKAKIDGNNIVLSSDQVIQPVFVRYAWSSNPDCNLINSAELPASPFQANL</sequence>
<gene>
    <name evidence="3" type="ORF">BZG02_04115</name>
</gene>
<dbReference type="InterPro" id="IPR039329">
    <property type="entry name" value="SIAE"/>
</dbReference>
<organism evidence="3 4">
    <name type="scientific">Labilibaculum filiforme</name>
    <dbReference type="NCBI Taxonomy" id="1940526"/>
    <lineage>
        <taxon>Bacteria</taxon>
        <taxon>Pseudomonadati</taxon>
        <taxon>Bacteroidota</taxon>
        <taxon>Bacteroidia</taxon>
        <taxon>Marinilabiliales</taxon>
        <taxon>Marinifilaceae</taxon>
        <taxon>Labilibaculum</taxon>
    </lineage>
</organism>
<evidence type="ECO:0000313" key="3">
    <source>
        <dbReference type="EMBL" id="PKQ65195.1"/>
    </source>
</evidence>
<reference evidence="3 4" key="1">
    <citation type="journal article" date="2017" name="Front. Microbiol.">
        <title>Labilibaculum manganireducens gen. nov., sp. nov. and Labilibaculum filiforme sp. nov., Novel Bacteroidetes Isolated from Subsurface Sediments of the Baltic Sea.</title>
        <authorList>
            <person name="Vandieken V."/>
            <person name="Marshall I.P."/>
            <person name="Niemann H."/>
            <person name="Engelen B."/>
            <person name="Cypionka H."/>
        </authorList>
    </citation>
    <scope>NUCLEOTIDE SEQUENCE [LARGE SCALE GENOMIC DNA]</scope>
    <source>
        <strain evidence="3 4">59.16B</strain>
    </source>
</reference>
<dbReference type="EMBL" id="MVDD01000002">
    <property type="protein sequence ID" value="PKQ65195.1"/>
    <property type="molecule type" value="Genomic_DNA"/>
</dbReference>
<accession>A0A2N3I4F7</accession>
<dbReference type="PANTHER" id="PTHR22901:SF0">
    <property type="entry name" value="SIALATE O-ACETYLESTERASE"/>
    <property type="match status" value="1"/>
</dbReference>
<dbReference type="Gene3D" id="3.40.50.1110">
    <property type="entry name" value="SGNH hydrolase"/>
    <property type="match status" value="2"/>
</dbReference>
<keyword evidence="4" id="KW-1185">Reference proteome</keyword>
<dbReference type="GO" id="GO:0004553">
    <property type="term" value="F:hydrolase activity, hydrolyzing O-glycosyl compounds"/>
    <property type="evidence" value="ECO:0007669"/>
    <property type="project" value="InterPro"/>
</dbReference>
<dbReference type="GO" id="GO:0005975">
    <property type="term" value="P:carbohydrate metabolic process"/>
    <property type="evidence" value="ECO:0007669"/>
    <property type="project" value="InterPro"/>
</dbReference>
<dbReference type="SUPFAM" id="SSF49785">
    <property type="entry name" value="Galactose-binding domain-like"/>
    <property type="match status" value="1"/>
</dbReference>
<dbReference type="Proteomes" id="UP000233535">
    <property type="component" value="Unassembled WGS sequence"/>
</dbReference>
<evidence type="ECO:0000313" key="4">
    <source>
        <dbReference type="Proteomes" id="UP000233535"/>
    </source>
</evidence>
<dbReference type="PANTHER" id="PTHR22901">
    <property type="entry name" value="SIALATE O-ACETYLESTERASE"/>
    <property type="match status" value="1"/>
</dbReference>
<dbReference type="AlphaFoldDB" id="A0A2N3I4F7"/>
<keyword evidence="1" id="KW-0378">Hydrolase</keyword>
<name>A0A2N3I4F7_9BACT</name>
<comment type="caution">
    <text evidence="3">The sequence shown here is derived from an EMBL/GenBank/DDBJ whole genome shotgun (WGS) entry which is preliminary data.</text>
</comment>